<evidence type="ECO:0000256" key="5">
    <source>
        <dbReference type="ARBA" id="ARBA00023242"/>
    </source>
</evidence>
<dbReference type="Gene3D" id="3.30.730.10">
    <property type="entry name" value="AP2/ERF domain"/>
    <property type="match status" value="1"/>
</dbReference>
<dbReference type="OrthoDB" id="10038011at2759"/>
<dbReference type="GO" id="GO:0003700">
    <property type="term" value="F:DNA-binding transcription factor activity"/>
    <property type="evidence" value="ECO:0007669"/>
    <property type="project" value="InterPro"/>
</dbReference>
<dbReference type="InterPro" id="IPR036955">
    <property type="entry name" value="AP2/ERF_dom_sf"/>
</dbReference>
<sequence>MFGERWIQNGAEAGTSETAREPSERRNVRYLQTHKFVGITRRMEGDKRSCALRPWRAQVNHAGKAYRAPGSFSTAEDAARAYDELVRTLGLTGSKRVNFPQSDGERAYVRSDRKSGGKRASAKKVEEDPIVAPQATFL</sequence>
<feature type="non-terminal residue" evidence="8">
    <location>
        <position position="138"/>
    </location>
</feature>
<organism evidence="8 9">
    <name type="scientific">Micromonas commoda (strain RCC299 / NOUM17 / CCMP2709)</name>
    <name type="common">Picoplanktonic green alga</name>
    <dbReference type="NCBI Taxonomy" id="296587"/>
    <lineage>
        <taxon>Eukaryota</taxon>
        <taxon>Viridiplantae</taxon>
        <taxon>Chlorophyta</taxon>
        <taxon>Mamiellophyceae</taxon>
        <taxon>Mamiellales</taxon>
        <taxon>Mamiellaceae</taxon>
        <taxon>Micromonas</taxon>
    </lineage>
</organism>
<feature type="domain" description="AP2/ERF" evidence="7">
    <location>
        <begin position="35"/>
        <end position="100"/>
    </location>
</feature>
<dbReference type="GO" id="GO:0003677">
    <property type="term" value="F:DNA binding"/>
    <property type="evidence" value="ECO:0007669"/>
    <property type="project" value="UniProtKB-KW"/>
</dbReference>
<evidence type="ECO:0000313" key="9">
    <source>
        <dbReference type="Proteomes" id="UP000002009"/>
    </source>
</evidence>
<proteinExistence type="predicted"/>
<dbReference type="InterPro" id="IPR001471">
    <property type="entry name" value="AP2/ERF_dom"/>
</dbReference>
<name>C1ECQ1_MICCC</name>
<evidence type="ECO:0000313" key="8">
    <source>
        <dbReference type="EMBL" id="ACO65620.1"/>
    </source>
</evidence>
<evidence type="ECO:0000259" key="7">
    <source>
        <dbReference type="PROSITE" id="PS51032"/>
    </source>
</evidence>
<dbReference type="Proteomes" id="UP000002009">
    <property type="component" value="Chromosome 9"/>
</dbReference>
<feature type="compositionally biased region" description="Basic and acidic residues" evidence="6">
    <location>
        <begin position="103"/>
        <end position="115"/>
    </location>
</feature>
<dbReference type="GeneID" id="8246227"/>
<keyword evidence="5" id="KW-0539">Nucleus</keyword>
<keyword evidence="3" id="KW-0238">DNA-binding</keyword>
<evidence type="ECO:0000256" key="4">
    <source>
        <dbReference type="ARBA" id="ARBA00023163"/>
    </source>
</evidence>
<keyword evidence="9" id="KW-1185">Reference proteome</keyword>
<dbReference type="GO" id="GO:0005634">
    <property type="term" value="C:nucleus"/>
    <property type="evidence" value="ECO:0007669"/>
    <property type="project" value="UniProtKB-SubCell"/>
</dbReference>
<feature type="region of interest" description="Disordered" evidence="6">
    <location>
        <begin position="94"/>
        <end position="127"/>
    </location>
</feature>
<dbReference type="KEGG" id="mis:MICPUN_50621"/>
<dbReference type="FunCoup" id="C1ECQ1">
    <property type="interactions" value="7"/>
</dbReference>
<evidence type="ECO:0000256" key="6">
    <source>
        <dbReference type="SAM" id="MobiDB-lite"/>
    </source>
</evidence>
<feature type="region of interest" description="Disordered" evidence="6">
    <location>
        <begin position="1"/>
        <end position="24"/>
    </location>
</feature>
<dbReference type="PROSITE" id="PS51032">
    <property type="entry name" value="AP2_ERF"/>
    <property type="match status" value="1"/>
</dbReference>
<dbReference type="InParanoid" id="C1ECQ1"/>
<dbReference type="EMBL" id="CP001329">
    <property type="protein sequence ID" value="ACO65620.1"/>
    <property type="molecule type" value="Genomic_DNA"/>
</dbReference>
<evidence type="ECO:0000256" key="2">
    <source>
        <dbReference type="ARBA" id="ARBA00023015"/>
    </source>
</evidence>
<accession>C1ECQ1</accession>
<gene>
    <name evidence="8" type="ORF">MICPUN_50621</name>
</gene>
<comment type="subcellular location">
    <subcellularLocation>
        <location evidence="1">Nucleus</location>
    </subcellularLocation>
</comment>
<dbReference type="RefSeq" id="XP_002504362.1">
    <property type="nucleotide sequence ID" value="XM_002504316.1"/>
</dbReference>
<protein>
    <recommendedName>
        <fullName evidence="7">AP2/ERF domain-containing protein</fullName>
    </recommendedName>
</protein>
<keyword evidence="4" id="KW-0804">Transcription</keyword>
<reference evidence="8 9" key="1">
    <citation type="journal article" date="2009" name="Science">
        <title>Green evolution and dynamic adaptations revealed by genomes of the marine picoeukaryotes Micromonas.</title>
        <authorList>
            <person name="Worden A.Z."/>
            <person name="Lee J.H."/>
            <person name="Mock T."/>
            <person name="Rouze P."/>
            <person name="Simmons M.P."/>
            <person name="Aerts A.L."/>
            <person name="Allen A.E."/>
            <person name="Cuvelier M.L."/>
            <person name="Derelle E."/>
            <person name="Everett M.V."/>
            <person name="Foulon E."/>
            <person name="Grimwood J."/>
            <person name="Gundlach H."/>
            <person name="Henrissat B."/>
            <person name="Napoli C."/>
            <person name="McDonald S.M."/>
            <person name="Parker M.S."/>
            <person name="Rombauts S."/>
            <person name="Salamov A."/>
            <person name="Von Dassow P."/>
            <person name="Badger J.H."/>
            <person name="Coutinho P.M."/>
            <person name="Demir E."/>
            <person name="Dubchak I."/>
            <person name="Gentemann C."/>
            <person name="Eikrem W."/>
            <person name="Gready J.E."/>
            <person name="John U."/>
            <person name="Lanier W."/>
            <person name="Lindquist E.A."/>
            <person name="Lucas S."/>
            <person name="Mayer K.F."/>
            <person name="Moreau H."/>
            <person name="Not F."/>
            <person name="Otillar R."/>
            <person name="Panaud O."/>
            <person name="Pangilinan J."/>
            <person name="Paulsen I."/>
            <person name="Piegu B."/>
            <person name="Poliakov A."/>
            <person name="Robbens S."/>
            <person name="Schmutz J."/>
            <person name="Toulza E."/>
            <person name="Wyss T."/>
            <person name="Zelensky A."/>
            <person name="Zhou K."/>
            <person name="Armbrust E.V."/>
            <person name="Bhattacharya D."/>
            <person name="Goodenough U.W."/>
            <person name="Van de Peer Y."/>
            <person name="Grigoriev I.V."/>
        </authorList>
    </citation>
    <scope>NUCLEOTIDE SEQUENCE [LARGE SCALE GENOMIC DNA]</scope>
    <source>
        <strain evidence="9">RCC299 / NOUM17</strain>
    </source>
</reference>
<dbReference type="SMART" id="SM00380">
    <property type="entry name" value="AP2"/>
    <property type="match status" value="1"/>
</dbReference>
<keyword evidence="2" id="KW-0805">Transcription regulation</keyword>
<evidence type="ECO:0000256" key="3">
    <source>
        <dbReference type="ARBA" id="ARBA00023125"/>
    </source>
</evidence>
<dbReference type="AlphaFoldDB" id="C1ECQ1"/>
<evidence type="ECO:0000256" key="1">
    <source>
        <dbReference type="ARBA" id="ARBA00004123"/>
    </source>
</evidence>